<protein>
    <submittedName>
        <fullName evidence="2">Uncharacterized protein</fullName>
    </submittedName>
</protein>
<proteinExistence type="predicted"/>
<keyword evidence="3" id="KW-1185">Reference proteome</keyword>
<comment type="caution">
    <text evidence="2">The sequence shown here is derived from an EMBL/GenBank/DDBJ whole genome shotgun (WGS) entry which is preliminary data.</text>
</comment>
<gene>
    <name evidence="2" type="ORF">IV203_029312</name>
</gene>
<evidence type="ECO:0000256" key="1">
    <source>
        <dbReference type="SAM" id="MobiDB-lite"/>
    </source>
</evidence>
<accession>A0A9K3Q0A9</accession>
<dbReference type="EMBL" id="JAGRRH010000007">
    <property type="protein sequence ID" value="KAG7366642.1"/>
    <property type="molecule type" value="Genomic_DNA"/>
</dbReference>
<dbReference type="AlphaFoldDB" id="A0A9K3Q0A9"/>
<name>A0A9K3Q0A9_9STRA</name>
<evidence type="ECO:0000313" key="3">
    <source>
        <dbReference type="Proteomes" id="UP000693970"/>
    </source>
</evidence>
<reference evidence="2" key="1">
    <citation type="journal article" date="2021" name="Sci. Rep.">
        <title>Diploid genomic architecture of Nitzschia inconspicua, an elite biomass production diatom.</title>
        <authorList>
            <person name="Oliver A."/>
            <person name="Podell S."/>
            <person name="Pinowska A."/>
            <person name="Traller J.C."/>
            <person name="Smith S.R."/>
            <person name="McClure R."/>
            <person name="Beliaev A."/>
            <person name="Bohutskyi P."/>
            <person name="Hill E.A."/>
            <person name="Rabines A."/>
            <person name="Zheng H."/>
            <person name="Allen L.Z."/>
            <person name="Kuo A."/>
            <person name="Grigoriev I.V."/>
            <person name="Allen A.E."/>
            <person name="Hazlebeck D."/>
            <person name="Allen E.E."/>
        </authorList>
    </citation>
    <scope>NUCLEOTIDE SEQUENCE</scope>
    <source>
        <strain evidence="2">Hildebrandi</strain>
    </source>
</reference>
<feature type="compositionally biased region" description="Polar residues" evidence="1">
    <location>
        <begin position="157"/>
        <end position="174"/>
    </location>
</feature>
<feature type="region of interest" description="Disordered" evidence="1">
    <location>
        <begin position="157"/>
        <end position="176"/>
    </location>
</feature>
<sequence>MCATTDLPVKAATADKAKTDDGASPASPPSPSSYLTPISIKQRIDNNLDASDGALFHRDSSSNSSARVRLHQRRPSVVQSDYEGNDEDDDDDDDNGSHDSDGFGQNDFCSQMVLFPAAVCQGDQLDIFMACRHPLEMLGMQPTEEETVALSEHAHTTVTSTDRTESSANTNHGNRVSGYHAIPTDCEYCGSPDITNCHTDCQRPHSFFPRQRPPFCPRGSAKWDERDFAIREQNHTDQLQNGAYARADKQC</sequence>
<dbReference type="Proteomes" id="UP000693970">
    <property type="component" value="Unassembled WGS sequence"/>
</dbReference>
<reference evidence="2" key="2">
    <citation type="submission" date="2021-04" db="EMBL/GenBank/DDBJ databases">
        <authorList>
            <person name="Podell S."/>
        </authorList>
    </citation>
    <scope>NUCLEOTIDE SEQUENCE</scope>
    <source>
        <strain evidence="2">Hildebrandi</strain>
    </source>
</reference>
<evidence type="ECO:0000313" key="2">
    <source>
        <dbReference type="EMBL" id="KAG7366642.1"/>
    </source>
</evidence>
<feature type="region of interest" description="Disordered" evidence="1">
    <location>
        <begin position="1"/>
        <end position="103"/>
    </location>
</feature>
<organism evidence="2 3">
    <name type="scientific">Nitzschia inconspicua</name>
    <dbReference type="NCBI Taxonomy" id="303405"/>
    <lineage>
        <taxon>Eukaryota</taxon>
        <taxon>Sar</taxon>
        <taxon>Stramenopiles</taxon>
        <taxon>Ochrophyta</taxon>
        <taxon>Bacillariophyta</taxon>
        <taxon>Bacillariophyceae</taxon>
        <taxon>Bacillariophycidae</taxon>
        <taxon>Bacillariales</taxon>
        <taxon>Bacillariaceae</taxon>
        <taxon>Nitzschia</taxon>
    </lineage>
</organism>
<feature type="compositionally biased region" description="Acidic residues" evidence="1">
    <location>
        <begin position="83"/>
        <end position="94"/>
    </location>
</feature>
<dbReference type="OrthoDB" id="49276at2759"/>